<evidence type="ECO:0008006" key="3">
    <source>
        <dbReference type="Google" id="ProtNLM"/>
    </source>
</evidence>
<proteinExistence type="predicted"/>
<sequence length="152" mass="15956">MAAGNSVVAVAPNAREALRPLIGKDMRLAAVDGAPDEALLREADLVALNADAGTLRRVRRLLAERSGPIVPLVVETIYPAAYAHERAVCMDTTAAGGNASLLAAGLQTKTAPVVKRAPCRFVPLLVSSPARASAWPGYLEGCGYWAWSRPVP</sequence>
<protein>
    <recommendedName>
        <fullName evidence="3">RCK N-terminal domain-containing protein</fullName>
    </recommendedName>
</protein>
<dbReference type="EMBL" id="JAMXQS010000010">
    <property type="protein sequence ID" value="MCO6052167.1"/>
    <property type="molecule type" value="Genomic_DNA"/>
</dbReference>
<comment type="caution">
    <text evidence="1">The sequence shown here is derived from an EMBL/GenBank/DDBJ whole genome shotgun (WGS) entry which is preliminary data.</text>
</comment>
<name>A0ABT1CBH1_9HYPH</name>
<accession>A0ABT1CBH1</accession>
<evidence type="ECO:0000313" key="2">
    <source>
        <dbReference type="Proteomes" id="UP001205906"/>
    </source>
</evidence>
<organism evidence="1 2">
    <name type="scientific">Mesorhizobium liriopis</name>
    <dbReference type="NCBI Taxonomy" id="2953882"/>
    <lineage>
        <taxon>Bacteria</taxon>
        <taxon>Pseudomonadati</taxon>
        <taxon>Pseudomonadota</taxon>
        <taxon>Alphaproteobacteria</taxon>
        <taxon>Hyphomicrobiales</taxon>
        <taxon>Phyllobacteriaceae</taxon>
        <taxon>Mesorhizobium</taxon>
    </lineage>
</organism>
<reference evidence="1 2" key="1">
    <citation type="submission" date="2022-06" db="EMBL/GenBank/DDBJ databases">
        <title>Mesorhizobium sp. strain RP14 Genome sequencing and assembly.</title>
        <authorList>
            <person name="Kim I."/>
        </authorList>
    </citation>
    <scope>NUCLEOTIDE SEQUENCE [LARGE SCALE GENOMIC DNA]</scope>
    <source>
        <strain evidence="2">RP14(2022)</strain>
    </source>
</reference>
<dbReference type="RefSeq" id="WP_252822407.1">
    <property type="nucleotide sequence ID" value="NZ_JAMXQS010000010.1"/>
</dbReference>
<dbReference type="Proteomes" id="UP001205906">
    <property type="component" value="Unassembled WGS sequence"/>
</dbReference>
<keyword evidence="2" id="KW-1185">Reference proteome</keyword>
<gene>
    <name evidence="1" type="ORF">NGM99_20470</name>
</gene>
<evidence type="ECO:0000313" key="1">
    <source>
        <dbReference type="EMBL" id="MCO6052167.1"/>
    </source>
</evidence>